<keyword evidence="4" id="KW-1185">Reference proteome</keyword>
<name>A0A328B9M9_9BACT</name>
<protein>
    <recommendedName>
        <fullName evidence="2">NTF2 fold domain-containing protein</fullName>
    </recommendedName>
</protein>
<evidence type="ECO:0000313" key="4">
    <source>
        <dbReference type="Proteomes" id="UP000248553"/>
    </source>
</evidence>
<evidence type="ECO:0000256" key="1">
    <source>
        <dbReference type="SAM" id="SignalP"/>
    </source>
</evidence>
<feature type="signal peptide" evidence="1">
    <location>
        <begin position="1"/>
        <end position="27"/>
    </location>
</feature>
<evidence type="ECO:0000259" key="2">
    <source>
        <dbReference type="Pfam" id="PF15631"/>
    </source>
</evidence>
<sequence length="149" mass="16306">MTSYRIHYFLMVVLLTACQAAPASTQAAEPAYGAIMVRQKNVPTVGLGIGEQEARKRLQQGLRIEKIYPASAARQIATADEAIAAAEPVLFEQYGRENILSQRPYEGYLLDGFWFIQGTLPAGGDVVGGTFEIAFTAKSGRIVHLTHYE</sequence>
<keyword evidence="1" id="KW-0732">Signal</keyword>
<dbReference type="AlphaFoldDB" id="A0A328B9M9"/>
<accession>A0A328B9M9</accession>
<dbReference type="Pfam" id="PF15631">
    <property type="entry name" value="Imm-NTF2-2"/>
    <property type="match status" value="1"/>
</dbReference>
<gene>
    <name evidence="3" type="ORF">DLM85_21190</name>
</gene>
<evidence type="ECO:0000313" key="3">
    <source>
        <dbReference type="EMBL" id="RAK63519.1"/>
    </source>
</evidence>
<dbReference type="PROSITE" id="PS51257">
    <property type="entry name" value="PROKAR_LIPOPROTEIN"/>
    <property type="match status" value="1"/>
</dbReference>
<dbReference type="EMBL" id="QHKM01000009">
    <property type="protein sequence ID" value="RAK63519.1"/>
    <property type="molecule type" value="Genomic_DNA"/>
</dbReference>
<comment type="caution">
    <text evidence="3">The sequence shown here is derived from an EMBL/GenBank/DDBJ whole genome shotgun (WGS) entry which is preliminary data.</text>
</comment>
<feature type="domain" description="NTF2 fold" evidence="2">
    <location>
        <begin position="82"/>
        <end position="148"/>
    </location>
</feature>
<reference evidence="4" key="1">
    <citation type="submission" date="2018-05" db="EMBL/GenBank/DDBJ databases">
        <authorList>
            <person name="Nie L."/>
        </authorList>
    </citation>
    <scope>NUCLEOTIDE SEQUENCE [LARGE SCALE GENOMIC DNA]</scope>
    <source>
        <strain evidence="4">NL</strain>
    </source>
</reference>
<dbReference type="OrthoDB" id="886637at2"/>
<organism evidence="3 4">
    <name type="scientific">Hymenobacter edaphi</name>
    <dbReference type="NCBI Taxonomy" id="2211146"/>
    <lineage>
        <taxon>Bacteria</taxon>
        <taxon>Pseudomonadati</taxon>
        <taxon>Bacteroidota</taxon>
        <taxon>Cytophagia</taxon>
        <taxon>Cytophagales</taxon>
        <taxon>Hymenobacteraceae</taxon>
        <taxon>Hymenobacter</taxon>
    </lineage>
</organism>
<feature type="chain" id="PRO_5016302357" description="NTF2 fold domain-containing protein" evidence="1">
    <location>
        <begin position="28"/>
        <end position="149"/>
    </location>
</feature>
<dbReference type="Proteomes" id="UP000248553">
    <property type="component" value="Unassembled WGS sequence"/>
</dbReference>
<dbReference type="InterPro" id="IPR028921">
    <property type="entry name" value="NTF2_fold_dom"/>
</dbReference>
<proteinExistence type="predicted"/>